<organism evidence="8">
    <name type="scientific">Anopheles funestus</name>
    <name type="common">African malaria mosquito</name>
    <dbReference type="NCBI Taxonomy" id="62324"/>
    <lineage>
        <taxon>Eukaryota</taxon>
        <taxon>Metazoa</taxon>
        <taxon>Ecdysozoa</taxon>
        <taxon>Arthropoda</taxon>
        <taxon>Hexapoda</taxon>
        <taxon>Insecta</taxon>
        <taxon>Pterygota</taxon>
        <taxon>Neoptera</taxon>
        <taxon>Endopterygota</taxon>
        <taxon>Diptera</taxon>
        <taxon>Nematocera</taxon>
        <taxon>Culicoidea</taxon>
        <taxon>Culicidae</taxon>
        <taxon>Anophelinae</taxon>
        <taxon>Anopheles</taxon>
    </lineage>
</organism>
<evidence type="ECO:0000256" key="4">
    <source>
        <dbReference type="ARBA" id="ARBA00023125"/>
    </source>
</evidence>
<evidence type="ECO:0000256" key="3">
    <source>
        <dbReference type="ARBA" id="ARBA00022833"/>
    </source>
</evidence>
<dbReference type="VEuPathDB" id="VectorBase:AFUN012025"/>
<feature type="coiled-coil region" evidence="6">
    <location>
        <begin position="173"/>
        <end position="207"/>
    </location>
</feature>
<name>A0A182S0E2_ANOFN</name>
<dbReference type="InterPro" id="IPR006612">
    <property type="entry name" value="THAP_Znf"/>
</dbReference>
<dbReference type="AlphaFoldDB" id="A0A182S0E2"/>
<dbReference type="GO" id="GO:0008270">
    <property type="term" value="F:zinc ion binding"/>
    <property type="evidence" value="ECO:0007669"/>
    <property type="project" value="UniProtKB-KW"/>
</dbReference>
<dbReference type="EnsemblMetazoa" id="AFUN012025-RA">
    <property type="protein sequence ID" value="AFUN012025-PA"/>
    <property type="gene ID" value="AFUN012025"/>
</dbReference>
<keyword evidence="1" id="KW-0479">Metal-binding</keyword>
<proteinExistence type="predicted"/>
<evidence type="ECO:0000256" key="1">
    <source>
        <dbReference type="ARBA" id="ARBA00022723"/>
    </source>
</evidence>
<evidence type="ECO:0000256" key="2">
    <source>
        <dbReference type="ARBA" id="ARBA00022771"/>
    </source>
</evidence>
<dbReference type="InterPro" id="IPR052224">
    <property type="entry name" value="THAP_domain_protein"/>
</dbReference>
<dbReference type="Pfam" id="PF05485">
    <property type="entry name" value="THAP"/>
    <property type="match status" value="1"/>
</dbReference>
<dbReference type="GO" id="GO:0003677">
    <property type="term" value="F:DNA binding"/>
    <property type="evidence" value="ECO:0007669"/>
    <property type="project" value="UniProtKB-UniRule"/>
</dbReference>
<accession>A0A182S0E2</accession>
<dbReference type="InterPro" id="IPR038441">
    <property type="entry name" value="THAP_Znf_sf"/>
</dbReference>
<evidence type="ECO:0000313" key="8">
    <source>
        <dbReference type="EnsemblMetazoa" id="AFUN012025-PA"/>
    </source>
</evidence>
<evidence type="ECO:0000256" key="5">
    <source>
        <dbReference type="PROSITE-ProRule" id="PRU00309"/>
    </source>
</evidence>
<reference evidence="8" key="1">
    <citation type="submission" date="2020-05" db="UniProtKB">
        <authorList>
            <consortium name="EnsemblMetazoa"/>
        </authorList>
    </citation>
    <scope>IDENTIFICATION</scope>
    <source>
        <strain evidence="8">FUMOZ</strain>
    </source>
</reference>
<keyword evidence="2 5" id="KW-0863">Zinc-finger</keyword>
<protein>
    <submittedName>
        <fullName evidence="8">THAP-type domain-containing protein</fullName>
    </submittedName>
</protein>
<dbReference type="SUPFAM" id="SSF57716">
    <property type="entry name" value="Glucocorticoid receptor-like (DNA-binding domain)"/>
    <property type="match status" value="1"/>
</dbReference>
<dbReference type="PANTHER" id="PTHR46927:SF3">
    <property type="entry name" value="THAP-TYPE DOMAIN-CONTAINING PROTEIN"/>
    <property type="match status" value="1"/>
</dbReference>
<dbReference type="InterPro" id="IPR048365">
    <property type="entry name" value="TNP-like_RNaseH_N"/>
</dbReference>
<sequence>MASTCAASFCKNSRYFVQKYGLDVVFHKFPADSLLFQRWVQFCKREPSWTPSENQTICSSHFLREDYQLLRSPSKETFKKLKPCVQTPIMINNKQSIHSEMHYSVNITHNNESDISQNPTIYTSSSQSIENTNDTNGTRYTCHFCIEKDSNIVQINTELQKTKAKNVQLLEVNTFLSKQIEAALKEVAQYKNEIVSLKLNLNQMENTVLTAEKFEDKMKTALKSTLTTNQMDLSSYKYLATDLNYPFPSLSTLQRYARKLNLKQGILDDVLINITKVLHIRDRECVLSFDEMKVNKVLEYDPASDEVVGPHNYLQMVMARGLFKNWKQPLFIGFDQQMAKEILLHIIRRLSDISINVVAVVSDNCQSNIGCWKDLGAHNYSNPYFRHLITMCNI</sequence>
<dbReference type="STRING" id="62324.A0A182S0E2"/>
<keyword evidence="4 5" id="KW-0238">DNA-binding</keyword>
<evidence type="ECO:0000259" key="7">
    <source>
        <dbReference type="PROSITE" id="PS50950"/>
    </source>
</evidence>
<feature type="domain" description="THAP-type" evidence="7">
    <location>
        <begin position="1"/>
        <end position="86"/>
    </location>
</feature>
<dbReference type="VEuPathDB" id="VectorBase:AFUN2_004237"/>
<dbReference type="Gene3D" id="6.20.210.20">
    <property type="entry name" value="THAP domain"/>
    <property type="match status" value="1"/>
</dbReference>
<dbReference type="PROSITE" id="PS50950">
    <property type="entry name" value="ZF_THAP"/>
    <property type="match status" value="1"/>
</dbReference>
<dbReference type="Pfam" id="PF21787">
    <property type="entry name" value="TNP-like_RNaseH_N"/>
    <property type="match status" value="1"/>
</dbReference>
<keyword evidence="3" id="KW-0862">Zinc</keyword>
<keyword evidence="6" id="KW-0175">Coiled coil</keyword>
<evidence type="ECO:0000256" key="6">
    <source>
        <dbReference type="SAM" id="Coils"/>
    </source>
</evidence>
<dbReference type="SMART" id="SM00980">
    <property type="entry name" value="THAP"/>
    <property type="match status" value="1"/>
</dbReference>
<dbReference type="PANTHER" id="PTHR46927">
    <property type="entry name" value="AGAP005574-PA"/>
    <property type="match status" value="1"/>
</dbReference>